<name>A0AAD7ZWM9_DIPPU</name>
<dbReference type="Proteomes" id="UP001233999">
    <property type="component" value="Unassembled WGS sequence"/>
</dbReference>
<dbReference type="EMBL" id="JASPKZ010006474">
    <property type="protein sequence ID" value="KAJ9587168.1"/>
    <property type="molecule type" value="Genomic_DNA"/>
</dbReference>
<feature type="non-terminal residue" evidence="1">
    <location>
        <position position="1"/>
    </location>
</feature>
<keyword evidence="2" id="KW-1185">Reference proteome</keyword>
<evidence type="ECO:0000313" key="1">
    <source>
        <dbReference type="EMBL" id="KAJ9587168.1"/>
    </source>
</evidence>
<proteinExistence type="predicted"/>
<accession>A0AAD7ZWM9</accession>
<sequence length="95" mass="10835">VNLYSHYIRVLYQEDILAGLFLTMLILTKYEFDVGENKSQRIASVAHAARVLARFKGYIIFNSSRIMFNVLRIKNGQSAAVKSNLNFNHVASEPQ</sequence>
<comment type="caution">
    <text evidence="1">The sequence shown here is derived from an EMBL/GenBank/DDBJ whole genome shotgun (WGS) entry which is preliminary data.</text>
</comment>
<evidence type="ECO:0000313" key="2">
    <source>
        <dbReference type="Proteomes" id="UP001233999"/>
    </source>
</evidence>
<gene>
    <name evidence="1" type="ORF">L9F63_019305</name>
</gene>
<organism evidence="1 2">
    <name type="scientific">Diploptera punctata</name>
    <name type="common">Pacific beetle cockroach</name>
    <dbReference type="NCBI Taxonomy" id="6984"/>
    <lineage>
        <taxon>Eukaryota</taxon>
        <taxon>Metazoa</taxon>
        <taxon>Ecdysozoa</taxon>
        <taxon>Arthropoda</taxon>
        <taxon>Hexapoda</taxon>
        <taxon>Insecta</taxon>
        <taxon>Pterygota</taxon>
        <taxon>Neoptera</taxon>
        <taxon>Polyneoptera</taxon>
        <taxon>Dictyoptera</taxon>
        <taxon>Blattodea</taxon>
        <taxon>Blaberoidea</taxon>
        <taxon>Blaberidae</taxon>
        <taxon>Diplopterinae</taxon>
        <taxon>Diploptera</taxon>
    </lineage>
</organism>
<reference evidence="1" key="1">
    <citation type="journal article" date="2023" name="IScience">
        <title>Live-bearing cockroach genome reveals convergent evolutionary mechanisms linked to viviparity in insects and beyond.</title>
        <authorList>
            <person name="Fouks B."/>
            <person name="Harrison M.C."/>
            <person name="Mikhailova A.A."/>
            <person name="Marchal E."/>
            <person name="English S."/>
            <person name="Carruthers M."/>
            <person name="Jennings E.C."/>
            <person name="Chiamaka E.L."/>
            <person name="Frigard R.A."/>
            <person name="Pippel M."/>
            <person name="Attardo G.M."/>
            <person name="Benoit J.B."/>
            <person name="Bornberg-Bauer E."/>
            <person name="Tobe S.S."/>
        </authorList>
    </citation>
    <scope>NUCLEOTIDE SEQUENCE</scope>
    <source>
        <strain evidence="1">Stay&amp;Tobe</strain>
    </source>
</reference>
<reference evidence="1" key="2">
    <citation type="submission" date="2023-05" db="EMBL/GenBank/DDBJ databases">
        <authorList>
            <person name="Fouks B."/>
        </authorList>
    </citation>
    <scope>NUCLEOTIDE SEQUENCE</scope>
    <source>
        <strain evidence="1">Stay&amp;Tobe</strain>
        <tissue evidence="1">Testes</tissue>
    </source>
</reference>
<protein>
    <submittedName>
        <fullName evidence="1">Uncharacterized protein</fullName>
    </submittedName>
</protein>
<dbReference type="AlphaFoldDB" id="A0AAD7ZWM9"/>
<feature type="non-terminal residue" evidence="1">
    <location>
        <position position="95"/>
    </location>
</feature>